<dbReference type="Gene3D" id="1.10.760.10">
    <property type="entry name" value="Cytochrome c-like domain"/>
    <property type="match status" value="1"/>
</dbReference>
<feature type="domain" description="Cytochrome oxidase subunit II copper A binding" evidence="22">
    <location>
        <begin position="119"/>
        <end position="261"/>
    </location>
</feature>
<dbReference type="PROSITE" id="PS51007">
    <property type="entry name" value="CYTC"/>
    <property type="match status" value="1"/>
</dbReference>
<dbReference type="GO" id="GO:0020037">
    <property type="term" value="F:heme binding"/>
    <property type="evidence" value="ECO:0007669"/>
    <property type="project" value="InterPro"/>
</dbReference>
<evidence type="ECO:0000256" key="2">
    <source>
        <dbReference type="ARBA" id="ARBA00007866"/>
    </source>
</evidence>
<feature type="transmembrane region" description="Helical" evidence="20">
    <location>
        <begin position="49"/>
        <end position="69"/>
    </location>
</feature>
<dbReference type="NCBIfam" id="TIGR02866">
    <property type="entry name" value="CoxB"/>
    <property type="match status" value="1"/>
</dbReference>
<dbReference type="InterPro" id="IPR036257">
    <property type="entry name" value="Cyt_c_oxidase_su2_TM_sf"/>
</dbReference>
<dbReference type="PROSITE" id="PS50999">
    <property type="entry name" value="COX2_TM"/>
    <property type="match status" value="1"/>
</dbReference>
<comment type="similarity">
    <text evidence="2 17">Belongs to the cytochrome c oxidase subunit 2 family.</text>
</comment>
<dbReference type="PANTHER" id="PTHR22888:SF9">
    <property type="entry name" value="CYTOCHROME C OXIDASE SUBUNIT 2"/>
    <property type="match status" value="1"/>
</dbReference>
<comment type="subcellular location">
    <subcellularLocation>
        <location evidence="17">Cell membrane</location>
        <topology evidence="17">Multi-pass membrane protein</topology>
    </subcellularLocation>
    <subcellularLocation>
        <location evidence="1">Membrane</location>
        <topology evidence="1">Multi-pass membrane protein</topology>
    </subcellularLocation>
</comment>
<feature type="compositionally biased region" description="Acidic residues" evidence="19">
    <location>
        <begin position="304"/>
        <end position="371"/>
    </location>
</feature>
<protein>
    <recommendedName>
        <fullName evidence="18">Cytochrome c oxidase subunit 2</fullName>
        <ecNumber evidence="18">7.1.1.9</ecNumber>
    </recommendedName>
</protein>
<dbReference type="InterPro" id="IPR008972">
    <property type="entry name" value="Cupredoxin"/>
</dbReference>
<evidence type="ECO:0000256" key="19">
    <source>
        <dbReference type="SAM" id="MobiDB-lite"/>
    </source>
</evidence>
<comment type="function">
    <text evidence="14 18">Subunits I and II form the functional core of the enzyme complex. Electrons originating in cytochrome c are transferred via heme a and Cu(A) to the binuclear center formed by heme a3 and Cu(B).</text>
</comment>
<feature type="signal peptide" evidence="21">
    <location>
        <begin position="1"/>
        <end position="25"/>
    </location>
</feature>
<feature type="transmembrane region" description="Helical" evidence="20">
    <location>
        <begin position="90"/>
        <end position="112"/>
    </location>
</feature>
<dbReference type="PROSITE" id="PS00078">
    <property type="entry name" value="COX2"/>
    <property type="match status" value="1"/>
</dbReference>
<dbReference type="SUPFAM" id="SSF49503">
    <property type="entry name" value="Cupredoxins"/>
    <property type="match status" value="1"/>
</dbReference>
<dbReference type="InterPro" id="IPR014222">
    <property type="entry name" value="Cyt_c_oxidase_su2"/>
</dbReference>
<comment type="catalytic activity">
    <reaction evidence="15 18">
        <text>4 Fe(II)-[cytochrome c] + O2 + 8 H(+)(in) = 4 Fe(III)-[cytochrome c] + 2 H2O + 4 H(+)(out)</text>
        <dbReference type="Rhea" id="RHEA:11436"/>
        <dbReference type="Rhea" id="RHEA-COMP:10350"/>
        <dbReference type="Rhea" id="RHEA-COMP:14399"/>
        <dbReference type="ChEBI" id="CHEBI:15377"/>
        <dbReference type="ChEBI" id="CHEBI:15378"/>
        <dbReference type="ChEBI" id="CHEBI:15379"/>
        <dbReference type="ChEBI" id="CHEBI:29033"/>
        <dbReference type="ChEBI" id="CHEBI:29034"/>
        <dbReference type="EC" id="7.1.1.9"/>
    </reaction>
</comment>
<dbReference type="InterPro" id="IPR011759">
    <property type="entry name" value="Cyt_c_oxidase_su2_TM_dom"/>
</dbReference>
<comment type="caution">
    <text evidence="25">The sequence shown here is derived from an EMBL/GenBank/DDBJ whole genome shotgun (WGS) entry which is preliminary data.</text>
</comment>
<dbReference type="Proteomes" id="UP000285123">
    <property type="component" value="Unassembled WGS sequence"/>
</dbReference>
<keyword evidence="6 17" id="KW-0812">Transmembrane</keyword>
<evidence type="ECO:0000256" key="12">
    <source>
        <dbReference type="ARBA" id="ARBA00023008"/>
    </source>
</evidence>
<evidence type="ECO:0000256" key="9">
    <source>
        <dbReference type="ARBA" id="ARBA00022982"/>
    </source>
</evidence>
<feature type="domain" description="Cytochrome c" evidence="24">
    <location>
        <begin position="409"/>
        <end position="488"/>
    </location>
</feature>
<evidence type="ECO:0000256" key="5">
    <source>
        <dbReference type="ARBA" id="ARBA00022660"/>
    </source>
</evidence>
<evidence type="ECO:0000313" key="25">
    <source>
        <dbReference type="EMBL" id="ROO30183.1"/>
    </source>
</evidence>
<dbReference type="SUPFAM" id="SSF81464">
    <property type="entry name" value="Cytochrome c oxidase subunit II-like, transmembrane region"/>
    <property type="match status" value="1"/>
</dbReference>
<dbReference type="GO" id="GO:0042773">
    <property type="term" value="P:ATP synthesis coupled electron transport"/>
    <property type="evidence" value="ECO:0007669"/>
    <property type="project" value="TreeGrafter"/>
</dbReference>
<dbReference type="GO" id="GO:0005886">
    <property type="term" value="C:plasma membrane"/>
    <property type="evidence" value="ECO:0007669"/>
    <property type="project" value="UniProtKB-SubCell"/>
</dbReference>
<name>A0A423PX40_9GAMM</name>
<evidence type="ECO:0000256" key="21">
    <source>
        <dbReference type="SAM" id="SignalP"/>
    </source>
</evidence>
<keyword evidence="7 16" id="KW-0479">Metal-binding</keyword>
<dbReference type="InterPro" id="IPR009056">
    <property type="entry name" value="Cyt_c-like_dom"/>
</dbReference>
<evidence type="ECO:0000256" key="7">
    <source>
        <dbReference type="ARBA" id="ARBA00022723"/>
    </source>
</evidence>
<dbReference type="GO" id="GO:0016491">
    <property type="term" value="F:oxidoreductase activity"/>
    <property type="evidence" value="ECO:0007669"/>
    <property type="project" value="InterPro"/>
</dbReference>
<dbReference type="InterPro" id="IPR001505">
    <property type="entry name" value="Copper_CuA"/>
</dbReference>
<dbReference type="SUPFAM" id="SSF46626">
    <property type="entry name" value="Cytochrome c"/>
    <property type="match status" value="1"/>
</dbReference>
<evidence type="ECO:0000256" key="6">
    <source>
        <dbReference type="ARBA" id="ARBA00022692"/>
    </source>
</evidence>
<dbReference type="PANTHER" id="PTHR22888">
    <property type="entry name" value="CYTOCHROME C OXIDASE, SUBUNIT II"/>
    <property type="match status" value="1"/>
</dbReference>
<feature type="compositionally biased region" description="Low complexity" evidence="19">
    <location>
        <begin position="278"/>
        <end position="296"/>
    </location>
</feature>
<keyword evidence="10 20" id="KW-1133">Transmembrane helix</keyword>
<evidence type="ECO:0000256" key="20">
    <source>
        <dbReference type="SAM" id="Phobius"/>
    </source>
</evidence>
<dbReference type="PROSITE" id="PS50857">
    <property type="entry name" value="COX2_CUA"/>
    <property type="match status" value="1"/>
</dbReference>
<feature type="region of interest" description="Disordered" evidence="19">
    <location>
        <begin position="260"/>
        <end position="413"/>
    </location>
</feature>
<keyword evidence="11 16" id="KW-0408">Iron</keyword>
<keyword evidence="12 18" id="KW-0186">Copper</keyword>
<evidence type="ECO:0000256" key="1">
    <source>
        <dbReference type="ARBA" id="ARBA00004141"/>
    </source>
</evidence>
<evidence type="ECO:0000256" key="3">
    <source>
        <dbReference type="ARBA" id="ARBA00022448"/>
    </source>
</evidence>
<evidence type="ECO:0000256" key="17">
    <source>
        <dbReference type="RuleBase" id="RU000456"/>
    </source>
</evidence>
<proteinExistence type="inferred from homology"/>
<dbReference type="Pfam" id="PF13442">
    <property type="entry name" value="Cytochrome_CBB3"/>
    <property type="match status" value="1"/>
</dbReference>
<evidence type="ECO:0000256" key="14">
    <source>
        <dbReference type="ARBA" id="ARBA00024688"/>
    </source>
</evidence>
<evidence type="ECO:0000313" key="26">
    <source>
        <dbReference type="Proteomes" id="UP000285123"/>
    </source>
</evidence>
<keyword evidence="9 17" id="KW-0249">Electron transport</keyword>
<reference evidence="25 26" key="1">
    <citation type="submission" date="2013-10" db="EMBL/GenBank/DDBJ databases">
        <title>Salinisphaera halophila YIM 95161 Genome Sequencing.</title>
        <authorList>
            <person name="Lai Q."/>
            <person name="Li C."/>
            <person name="Shao Z."/>
        </authorList>
    </citation>
    <scope>NUCLEOTIDE SEQUENCE [LARGE SCALE GENOMIC DNA]</scope>
    <source>
        <strain evidence="25 26">YIM 95161</strain>
    </source>
</reference>
<sequence>MKKISMLSRWGLGALGALAMAPAHAEWTLNMGRGVTDLTDDVFGLHMLIFWICVVIGIGVFGAMLYSVIVHRKARGFEAAHFHESTVVEIAWTVVPFIILIAVAIPAAGTLLQIEDSSDPDMTIRVTGYQWLWEYDYVDEDVSFFSRIDRESDRARQLGSGIDPAGVEHYLRNVDNPMVVPVDTRVRLLLTSGDVIHSWWVPELGGKKDAIPGYINDMWFEANETGTYRGQCAELCGRGHAFMPIVVKVVSQSEYDEWVAEQGGDAGSEGELATGQPSPDEASADEATSSEESPTAGNATEGRTEDDSEDQPEEAEESMVGSGEEDEGSEPATGDEQDSDADEASDDSGSDDGGSEESDSADQDAGGDSEEAAASSGSDNGSNGGSGDEDEGSGGDAAGDGSDEVSKDELMSEGETVYADLCAACHQPDGSGMPSAGFPALKDGAITTGPVEAHVAQVLDGKGAMPPYKGSLSDREIAAVVTYERNSFGNSTGDVIQPSQVAEQR</sequence>
<dbReference type="AlphaFoldDB" id="A0A423PX40"/>
<dbReference type="Gene3D" id="2.60.40.420">
    <property type="entry name" value="Cupredoxins - blue copper proteins"/>
    <property type="match status" value="1"/>
</dbReference>
<evidence type="ECO:0000256" key="11">
    <source>
        <dbReference type="ARBA" id="ARBA00023004"/>
    </source>
</evidence>
<evidence type="ECO:0000259" key="22">
    <source>
        <dbReference type="PROSITE" id="PS50857"/>
    </source>
</evidence>
<keyword evidence="13 20" id="KW-0472">Membrane</keyword>
<evidence type="ECO:0000259" key="24">
    <source>
        <dbReference type="PROSITE" id="PS51007"/>
    </source>
</evidence>
<evidence type="ECO:0000256" key="16">
    <source>
        <dbReference type="PROSITE-ProRule" id="PRU00433"/>
    </source>
</evidence>
<dbReference type="GO" id="GO:0004129">
    <property type="term" value="F:cytochrome-c oxidase activity"/>
    <property type="evidence" value="ECO:0007669"/>
    <property type="project" value="UniProtKB-EC"/>
</dbReference>
<dbReference type="InterPro" id="IPR036909">
    <property type="entry name" value="Cyt_c-like_dom_sf"/>
</dbReference>
<evidence type="ECO:0000256" key="18">
    <source>
        <dbReference type="RuleBase" id="RU004024"/>
    </source>
</evidence>
<dbReference type="GO" id="GO:0005507">
    <property type="term" value="F:copper ion binding"/>
    <property type="evidence" value="ECO:0007669"/>
    <property type="project" value="InterPro"/>
</dbReference>
<evidence type="ECO:0000259" key="23">
    <source>
        <dbReference type="PROSITE" id="PS50999"/>
    </source>
</evidence>
<keyword evidence="5 17" id="KW-0679">Respiratory chain</keyword>
<comment type="cofactor">
    <cofactor evidence="18">
        <name>Cu cation</name>
        <dbReference type="ChEBI" id="CHEBI:23378"/>
    </cofactor>
    <text evidence="18">Binds a copper A center.</text>
</comment>
<evidence type="ECO:0000256" key="15">
    <source>
        <dbReference type="ARBA" id="ARBA00047816"/>
    </source>
</evidence>
<dbReference type="PRINTS" id="PR01166">
    <property type="entry name" value="CYCOXIDASEII"/>
</dbReference>
<organism evidence="25 26">
    <name type="scientific">Salinisphaera orenii YIM 95161</name>
    <dbReference type="NCBI Taxonomy" id="1051139"/>
    <lineage>
        <taxon>Bacteria</taxon>
        <taxon>Pseudomonadati</taxon>
        <taxon>Pseudomonadota</taxon>
        <taxon>Gammaproteobacteria</taxon>
        <taxon>Salinisphaerales</taxon>
        <taxon>Salinisphaeraceae</taxon>
        <taxon>Salinisphaera</taxon>
    </lineage>
</organism>
<dbReference type="InterPro" id="IPR045187">
    <property type="entry name" value="CcO_II"/>
</dbReference>
<dbReference type="EC" id="7.1.1.9" evidence="18"/>
<evidence type="ECO:0000256" key="4">
    <source>
        <dbReference type="ARBA" id="ARBA00022617"/>
    </source>
</evidence>
<evidence type="ECO:0000256" key="10">
    <source>
        <dbReference type="ARBA" id="ARBA00022989"/>
    </source>
</evidence>
<keyword evidence="8" id="KW-1278">Translocase</keyword>
<keyword evidence="4 16" id="KW-0349">Heme</keyword>
<evidence type="ECO:0000256" key="13">
    <source>
        <dbReference type="ARBA" id="ARBA00023136"/>
    </source>
</evidence>
<evidence type="ECO:0000256" key="8">
    <source>
        <dbReference type="ARBA" id="ARBA00022967"/>
    </source>
</evidence>
<feature type="chain" id="PRO_5019210595" description="Cytochrome c oxidase subunit 2" evidence="21">
    <location>
        <begin position="26"/>
        <end position="505"/>
    </location>
</feature>
<dbReference type="Pfam" id="PF00116">
    <property type="entry name" value="COX2"/>
    <property type="match status" value="1"/>
</dbReference>
<feature type="compositionally biased region" description="Low complexity" evidence="19">
    <location>
        <begin position="372"/>
        <end position="381"/>
    </location>
</feature>
<dbReference type="OrthoDB" id="9781261at2"/>
<dbReference type="RefSeq" id="WP_123590937.1">
    <property type="nucleotide sequence ID" value="NZ_AYKF01000077.1"/>
</dbReference>
<gene>
    <name evidence="25" type="ORF">SAHL_08295</name>
</gene>
<keyword evidence="21" id="KW-0732">Signal</keyword>
<dbReference type="EMBL" id="AYKF01000077">
    <property type="protein sequence ID" value="ROO30183.1"/>
    <property type="molecule type" value="Genomic_DNA"/>
</dbReference>
<dbReference type="InterPro" id="IPR002429">
    <property type="entry name" value="CcO_II-like_C"/>
</dbReference>
<dbReference type="Pfam" id="PF02790">
    <property type="entry name" value="COX2_TM"/>
    <property type="match status" value="1"/>
</dbReference>
<keyword evidence="3 17" id="KW-0813">Transport</keyword>
<feature type="domain" description="Cytochrome oxidase subunit II transmembrane region profile" evidence="23">
    <location>
        <begin position="23"/>
        <end position="118"/>
    </location>
</feature>
<accession>A0A423PX40</accession>
<dbReference type="Gene3D" id="1.10.287.90">
    <property type="match status" value="1"/>
</dbReference>